<feature type="domain" description="4Fe-4S ferredoxin-type" evidence="8">
    <location>
        <begin position="179"/>
        <end position="210"/>
    </location>
</feature>
<dbReference type="GO" id="GO:0046872">
    <property type="term" value="F:metal ion binding"/>
    <property type="evidence" value="ECO:0007669"/>
    <property type="project" value="UniProtKB-KW"/>
</dbReference>
<protein>
    <submittedName>
        <fullName evidence="9">Menaquinol dehydrogenase NapGH, periplasmic component NapG</fullName>
        <ecNumber evidence="9">1.7.99.4</ecNumber>
    </submittedName>
</protein>
<evidence type="ECO:0000256" key="6">
    <source>
        <dbReference type="ARBA" id="ARBA00023004"/>
    </source>
</evidence>
<keyword evidence="4" id="KW-0677">Repeat</keyword>
<proteinExistence type="predicted"/>
<dbReference type="RefSeq" id="WP_171993737.1">
    <property type="nucleotide sequence ID" value="NZ_CP012542.1"/>
</dbReference>
<dbReference type="NCBIfam" id="TIGR00397">
    <property type="entry name" value="mauM_napG"/>
    <property type="match status" value="1"/>
</dbReference>
<dbReference type="AlphaFoldDB" id="A0A6G5QGJ0"/>
<dbReference type="PROSITE" id="PS00198">
    <property type="entry name" value="4FE4S_FER_1"/>
    <property type="match status" value="1"/>
</dbReference>
<evidence type="ECO:0000256" key="7">
    <source>
        <dbReference type="ARBA" id="ARBA00023014"/>
    </source>
</evidence>
<evidence type="ECO:0000256" key="5">
    <source>
        <dbReference type="ARBA" id="ARBA00022982"/>
    </source>
</evidence>
<feature type="domain" description="4Fe-4S ferredoxin-type" evidence="8">
    <location>
        <begin position="47"/>
        <end position="77"/>
    </location>
</feature>
<evidence type="ECO:0000256" key="1">
    <source>
        <dbReference type="ARBA" id="ARBA00022448"/>
    </source>
</evidence>
<dbReference type="InterPro" id="IPR004494">
    <property type="entry name" value="MauM_NapG"/>
</dbReference>
<dbReference type="NCBIfam" id="NF007012">
    <property type="entry name" value="PRK09476.1"/>
    <property type="match status" value="1"/>
</dbReference>
<evidence type="ECO:0000313" key="10">
    <source>
        <dbReference type="Proteomes" id="UP000503264"/>
    </source>
</evidence>
<evidence type="ECO:0000259" key="8">
    <source>
        <dbReference type="PROSITE" id="PS51379"/>
    </source>
</evidence>
<keyword evidence="1" id="KW-0813">Transport</keyword>
<dbReference type="PROSITE" id="PS51379">
    <property type="entry name" value="4FE4S_FER_2"/>
    <property type="match status" value="2"/>
</dbReference>
<sequence length="256" mass="28120">MRDLNQKSRRKALKFGVKALALVVAGGFVWSKAVRAENLVLLRPPGAKDEKDFLASCIRCGLCVEACPFDTLKLASTTDGISVGTPFFTPRDIPCRLCEDIPCTVACPTNALDRALVSDSDGKLDVNRSKMGVAIVDSSNCIAFLGIRCDACYRECPLIDKALKLEYRRNERTQKHAYLLPVVDLNVCTGCGICEHVCVTQKPAITIVPTSVVIGSVDKNYIRGWIDGDDKRLDGIDTNIKLEHKKVLDYLNEGEL</sequence>
<evidence type="ECO:0000256" key="2">
    <source>
        <dbReference type="ARBA" id="ARBA00022485"/>
    </source>
</evidence>
<dbReference type="Gene3D" id="3.30.70.20">
    <property type="match status" value="2"/>
</dbReference>
<keyword evidence="2" id="KW-0004">4Fe-4S</keyword>
<dbReference type="EMBL" id="CP012542">
    <property type="protein sequence ID" value="QCD44761.1"/>
    <property type="molecule type" value="Genomic_DNA"/>
</dbReference>
<dbReference type="GO" id="GO:0051539">
    <property type="term" value="F:4 iron, 4 sulfur cluster binding"/>
    <property type="evidence" value="ECO:0007669"/>
    <property type="project" value="UniProtKB-KW"/>
</dbReference>
<dbReference type="PROSITE" id="PS51318">
    <property type="entry name" value="TAT"/>
    <property type="match status" value="1"/>
</dbReference>
<reference evidence="9 10" key="1">
    <citation type="submission" date="2016-07" db="EMBL/GenBank/DDBJ databases">
        <title>Comparative genomics of the Campylobacter concisus group.</title>
        <authorList>
            <person name="Miller W.G."/>
            <person name="Yee E."/>
            <person name="Chapman M.H."/>
            <person name="Huynh S."/>
            <person name="Bono J.L."/>
            <person name="On S.L.W."/>
            <person name="StLeger J."/>
            <person name="Foster G."/>
            <person name="Parker C.T."/>
        </authorList>
    </citation>
    <scope>NUCLEOTIDE SEQUENCE [LARGE SCALE GENOMIC DNA]</scope>
    <source>
        <strain evidence="9 10">CCUG 21559</strain>
    </source>
</reference>
<name>A0A6G5QGJ0_9BACT</name>
<dbReference type="InterPro" id="IPR017900">
    <property type="entry name" value="4Fe4S_Fe_S_CS"/>
</dbReference>
<dbReference type="CDD" id="cd16373">
    <property type="entry name" value="DMSOR_beta_like"/>
    <property type="match status" value="1"/>
</dbReference>
<dbReference type="SUPFAM" id="SSF54862">
    <property type="entry name" value="4Fe-4S ferredoxins"/>
    <property type="match status" value="1"/>
</dbReference>
<keyword evidence="3" id="KW-0479">Metal-binding</keyword>
<keyword evidence="10" id="KW-1185">Reference proteome</keyword>
<dbReference type="Pfam" id="PF12838">
    <property type="entry name" value="Fer4_7"/>
    <property type="match status" value="1"/>
</dbReference>
<evidence type="ECO:0000256" key="3">
    <source>
        <dbReference type="ARBA" id="ARBA00022723"/>
    </source>
</evidence>
<keyword evidence="9" id="KW-0560">Oxidoreductase</keyword>
<keyword evidence="7" id="KW-0411">Iron-sulfur</keyword>
<dbReference type="InterPro" id="IPR017896">
    <property type="entry name" value="4Fe4S_Fe-S-bd"/>
</dbReference>
<dbReference type="InterPro" id="IPR050294">
    <property type="entry name" value="RnfB_subfamily"/>
</dbReference>
<keyword evidence="5" id="KW-0249">Electron transport</keyword>
<organism evidence="9 10">
    <name type="scientific">Campylobacter mucosalis CCUG 21559</name>
    <dbReference type="NCBI Taxonomy" id="1032067"/>
    <lineage>
        <taxon>Bacteria</taxon>
        <taxon>Pseudomonadati</taxon>
        <taxon>Campylobacterota</taxon>
        <taxon>Epsilonproteobacteria</taxon>
        <taxon>Campylobacterales</taxon>
        <taxon>Campylobacteraceae</taxon>
        <taxon>Campylobacter</taxon>
    </lineage>
</organism>
<evidence type="ECO:0000256" key="4">
    <source>
        <dbReference type="ARBA" id="ARBA00022737"/>
    </source>
</evidence>
<dbReference type="PANTHER" id="PTHR42859">
    <property type="entry name" value="OXIDOREDUCTASE"/>
    <property type="match status" value="1"/>
</dbReference>
<evidence type="ECO:0000313" key="9">
    <source>
        <dbReference type="EMBL" id="QCD44761.1"/>
    </source>
</evidence>
<accession>A0A6G5QGJ0</accession>
<dbReference type="InterPro" id="IPR006311">
    <property type="entry name" value="TAT_signal"/>
</dbReference>
<dbReference type="EC" id="1.7.99.4" evidence="9"/>
<keyword evidence="6" id="KW-0408">Iron</keyword>
<dbReference type="GO" id="GO:0016491">
    <property type="term" value="F:oxidoreductase activity"/>
    <property type="evidence" value="ECO:0007669"/>
    <property type="project" value="UniProtKB-KW"/>
</dbReference>
<dbReference type="Pfam" id="PF00037">
    <property type="entry name" value="Fer4"/>
    <property type="match status" value="1"/>
</dbReference>
<dbReference type="PANTHER" id="PTHR42859:SF10">
    <property type="entry name" value="DIMETHYLSULFOXIDE REDUCTASE CHAIN B"/>
    <property type="match status" value="1"/>
</dbReference>
<gene>
    <name evidence="9" type="primary">napG</name>
    <name evidence="9" type="ORF">CMUC_0972</name>
</gene>
<dbReference type="Proteomes" id="UP000503264">
    <property type="component" value="Chromosome"/>
</dbReference>